<evidence type="ECO:0000259" key="3">
    <source>
        <dbReference type="Pfam" id="PF13476"/>
    </source>
</evidence>
<protein>
    <submittedName>
        <fullName evidence="4">Plasmid-related protein</fullName>
    </submittedName>
</protein>
<dbReference type="EMBL" id="CCXZ01000139">
    <property type="protein sequence ID" value="CEG16624.1"/>
    <property type="molecule type" value="Genomic_DNA"/>
</dbReference>
<proteinExistence type="predicted"/>
<feature type="compositionally biased region" description="Polar residues" evidence="2">
    <location>
        <begin position="598"/>
        <end position="613"/>
    </location>
</feature>
<feature type="compositionally biased region" description="Polar residues" evidence="2">
    <location>
        <begin position="623"/>
        <end position="634"/>
    </location>
</feature>
<dbReference type="SUPFAM" id="SSF52540">
    <property type="entry name" value="P-loop containing nucleoside triphosphate hydrolases"/>
    <property type="match status" value="1"/>
</dbReference>
<organism evidence="4 5">
    <name type="scientific">Xanthomonas citri pv. citri</name>
    <dbReference type="NCBI Taxonomy" id="611301"/>
    <lineage>
        <taxon>Bacteria</taxon>
        <taxon>Pseudomonadati</taxon>
        <taxon>Pseudomonadota</taxon>
        <taxon>Gammaproteobacteria</taxon>
        <taxon>Lysobacterales</taxon>
        <taxon>Lysobacteraceae</taxon>
        <taxon>Xanthomonas</taxon>
    </lineage>
</organism>
<sequence>MKCYVRYIGVIDQENETHSVKFKQGLNIITGKSSKGKSAILDIFDYCMGSSEDTIPQGIITQRAKIFFTVWRFSGMAVVAGRRACNANQCFLREVSGEQAKHVLAYVKDVDNFFIAQYQLSRIEFSKSLGRYFGVTMDDIDTDPLQKQLMRQKSPTPSIRSFASFMLQHQNLVANRHAIFYRFDEKRKREQAIDHFKIFMGIVGEDYFDLAKELAEAETELKRALAVIPKQEQIKSAGIGEMAGYLREFHALAGTPLTELSAEEIWMRPAQALERLTGIAVTVDGQSDTFDAIRKELRTRKAEIMAEIQKALNTRYLLDVSTQQVEGFAGAMTDLPIPKATHLDHAVCPVCASPSEAAEDEANRLSAAIHWLNGELKVSAYAREGFGQERRDIDEQLKKARQALRQVESTLRPLDQEADRLQRSKSVDAAAQKAKIKLELAIERRIDSPPTETTELVKLLHDRVADLKSKKALLDVAPRLLALQRDINRSLEIIGTHFDFEDSYKNGSLKFDIDSFDLWHETPGVNGAPEKKVFLRSMGSGANWLYSHLTLFLSLHYQFAAYADCKLPPVLFLDQPTQVYFPSADYGKEFNAAQLRANQDDTSASVPGSPQSEETADEPATRAANSPLDTHTRISTADDDLNTVAKMFTVLAKFCDDTAQEVGNKPQIIVCDHADRLELGEGYNFEDFVADRWRDRGFIAT</sequence>
<dbReference type="RefSeq" id="WP_040146977.1">
    <property type="nucleotide sequence ID" value="NZ_CAVLIB010000040.1"/>
</dbReference>
<name>A0A0U5BUF1_XANCI</name>
<feature type="domain" description="Rad50/SbcC-type AAA" evidence="3">
    <location>
        <begin position="18"/>
        <end position="230"/>
    </location>
</feature>
<dbReference type="Pfam" id="PF12532">
    <property type="entry name" value="DUF3732"/>
    <property type="match status" value="1"/>
</dbReference>
<dbReference type="GO" id="GO:0006302">
    <property type="term" value="P:double-strand break repair"/>
    <property type="evidence" value="ECO:0007669"/>
    <property type="project" value="InterPro"/>
</dbReference>
<keyword evidence="5" id="KW-1185">Reference proteome</keyword>
<keyword evidence="1" id="KW-0175">Coiled coil</keyword>
<dbReference type="Pfam" id="PF13476">
    <property type="entry name" value="AAA_23"/>
    <property type="match status" value="1"/>
</dbReference>
<dbReference type="GO" id="GO:0016887">
    <property type="term" value="F:ATP hydrolysis activity"/>
    <property type="evidence" value="ECO:0007669"/>
    <property type="project" value="InterPro"/>
</dbReference>
<evidence type="ECO:0000256" key="2">
    <source>
        <dbReference type="SAM" id="MobiDB-lite"/>
    </source>
</evidence>
<evidence type="ECO:0000256" key="1">
    <source>
        <dbReference type="SAM" id="Coils"/>
    </source>
</evidence>
<evidence type="ECO:0000313" key="4">
    <source>
        <dbReference type="EMBL" id="CEG16624.1"/>
    </source>
</evidence>
<dbReference type="Proteomes" id="UP000052230">
    <property type="component" value="Unassembled WGS sequence"/>
</dbReference>
<dbReference type="InterPro" id="IPR038729">
    <property type="entry name" value="Rad50/SbcC_AAA"/>
</dbReference>
<comment type="caution">
    <text evidence="4">The sequence shown here is derived from an EMBL/GenBank/DDBJ whole genome shotgun (WGS) entry which is preliminary data.</text>
</comment>
<feature type="coiled-coil region" evidence="1">
    <location>
        <begin position="390"/>
        <end position="417"/>
    </location>
</feature>
<accession>A0A0U5BUF1</accession>
<dbReference type="InterPro" id="IPR027417">
    <property type="entry name" value="P-loop_NTPase"/>
</dbReference>
<reference evidence="4 5" key="1">
    <citation type="submission" date="2014-09" db="EMBL/GenBank/DDBJ databases">
        <authorList>
            <person name="Regsiter A."/>
        </authorList>
    </citation>
    <scope>NUCLEOTIDE SEQUENCE [LARGE SCALE GENOMIC DNA]</scope>
</reference>
<evidence type="ECO:0000313" key="5">
    <source>
        <dbReference type="Proteomes" id="UP000052230"/>
    </source>
</evidence>
<gene>
    <name evidence="4" type="primary">yme</name>
    <name evidence="4" type="ORF">XAC3562_450043</name>
</gene>
<feature type="region of interest" description="Disordered" evidence="2">
    <location>
        <begin position="598"/>
        <end position="634"/>
    </location>
</feature>
<dbReference type="AlphaFoldDB" id="A0A0U5BUF1"/>
<dbReference type="InterPro" id="IPR022205">
    <property type="entry name" value="DUF3732"/>
</dbReference>